<keyword evidence="6" id="KW-1185">Reference proteome</keyword>
<reference evidence="5 6" key="1">
    <citation type="journal article" date="2012" name="PLoS ONE">
        <title>Sequence and analysis of the genome of the pathogenic yeast Candida orthopsilosis.</title>
        <authorList>
            <person name="Riccombeni A."/>
            <person name="Vidanes G."/>
            <person name="Proux-Wera E."/>
            <person name="Wolfe K.H."/>
            <person name="Butler G."/>
        </authorList>
    </citation>
    <scope>NUCLEOTIDE SEQUENCE [LARGE SCALE GENOMIC DNA]</scope>
    <source>
        <strain evidence="5 6">Co 90-125</strain>
    </source>
</reference>
<dbReference type="HOGENOM" id="CLU_052367_2_1_1"/>
<dbReference type="InterPro" id="IPR000504">
    <property type="entry name" value="RRM_dom"/>
</dbReference>
<evidence type="ECO:0000256" key="3">
    <source>
        <dbReference type="SAM" id="MobiDB-lite"/>
    </source>
</evidence>
<sequence length="224" mass="24183">MSASLDKSLDDIISSSKKSFKSRRPSAKIGGARGNQNKVGKKLVGNKTKKTATFKRPNGPKPAAATTAAAAAVPAFDLSYATKVNVTGLPKDLKQDNIREFFQSQVGGVQTVALSYNERGQFKGVATVIFRSNKNAALAVEKYHGASIDGGKGKLSLELIIDTTKKPLAARIAAKPVQRAQAAKAIENKKKLLVKKAKKPAKKPQQKKKTVEELDQEMKDYFDN</sequence>
<name>H8X3W8_CANO9</name>
<dbReference type="RefSeq" id="XP_003868660.1">
    <property type="nucleotide sequence ID" value="XM_003868612.1"/>
</dbReference>
<feature type="region of interest" description="Disordered" evidence="3">
    <location>
        <begin position="1"/>
        <end position="62"/>
    </location>
</feature>
<proteinExistence type="predicted"/>
<dbReference type="eggNOG" id="KOG0533">
    <property type="taxonomic scope" value="Eukaryota"/>
</dbReference>
<organism evidence="5 6">
    <name type="scientific">Candida orthopsilosis (strain 90-125)</name>
    <name type="common">Yeast</name>
    <dbReference type="NCBI Taxonomy" id="1136231"/>
    <lineage>
        <taxon>Eukaryota</taxon>
        <taxon>Fungi</taxon>
        <taxon>Dikarya</taxon>
        <taxon>Ascomycota</taxon>
        <taxon>Saccharomycotina</taxon>
        <taxon>Pichiomycetes</taxon>
        <taxon>Debaryomycetaceae</taxon>
        <taxon>Candida/Lodderomyces clade</taxon>
        <taxon>Candida</taxon>
    </lineage>
</organism>
<dbReference type="InterPro" id="IPR035979">
    <property type="entry name" value="RBD_domain_sf"/>
</dbReference>
<dbReference type="EMBL" id="HE681721">
    <property type="protein sequence ID" value="CCG25756.1"/>
    <property type="molecule type" value="Genomic_DNA"/>
</dbReference>
<feature type="region of interest" description="Disordered" evidence="3">
    <location>
        <begin position="194"/>
        <end position="224"/>
    </location>
</feature>
<dbReference type="SUPFAM" id="SSF54928">
    <property type="entry name" value="RNA-binding domain, RBD"/>
    <property type="match status" value="1"/>
</dbReference>
<evidence type="ECO:0000256" key="1">
    <source>
        <dbReference type="ARBA" id="ARBA00022884"/>
    </source>
</evidence>
<dbReference type="AlphaFoldDB" id="H8X3W8"/>
<dbReference type="PANTHER" id="PTHR19965">
    <property type="entry name" value="RNA AND EXPORT FACTOR BINDING PROTEIN"/>
    <property type="match status" value="1"/>
</dbReference>
<dbReference type="Pfam" id="PF00076">
    <property type="entry name" value="RRM_1"/>
    <property type="match status" value="1"/>
</dbReference>
<feature type="compositionally biased region" description="Basic and acidic residues" evidence="3">
    <location>
        <begin position="209"/>
        <end position="224"/>
    </location>
</feature>
<dbReference type="KEGG" id="cot:CORT_0C03810"/>
<evidence type="ECO:0000259" key="4">
    <source>
        <dbReference type="PROSITE" id="PS50102"/>
    </source>
</evidence>
<protein>
    <submittedName>
        <fullName evidence="5">Yra1 protein</fullName>
    </submittedName>
</protein>
<dbReference type="PROSITE" id="PS50102">
    <property type="entry name" value="RRM"/>
    <property type="match status" value="1"/>
</dbReference>
<dbReference type="Gene3D" id="3.30.70.330">
    <property type="match status" value="1"/>
</dbReference>
<feature type="domain" description="RRM" evidence="4">
    <location>
        <begin position="82"/>
        <end position="166"/>
    </location>
</feature>
<feature type="compositionally biased region" description="Basic residues" evidence="3">
    <location>
        <begin position="194"/>
        <end position="208"/>
    </location>
</feature>
<dbReference type="InterPro" id="IPR051229">
    <property type="entry name" value="ALYREF_mRNA_export"/>
</dbReference>
<accession>H8X3W8</accession>
<dbReference type="Proteomes" id="UP000005018">
    <property type="component" value="Chromosome 3"/>
</dbReference>
<dbReference type="SMART" id="SM00360">
    <property type="entry name" value="RRM"/>
    <property type="match status" value="1"/>
</dbReference>
<keyword evidence="1 2" id="KW-0694">RNA-binding</keyword>
<dbReference type="GO" id="GO:0003729">
    <property type="term" value="F:mRNA binding"/>
    <property type="evidence" value="ECO:0007669"/>
    <property type="project" value="TreeGrafter"/>
</dbReference>
<dbReference type="GO" id="GO:0005634">
    <property type="term" value="C:nucleus"/>
    <property type="evidence" value="ECO:0007669"/>
    <property type="project" value="TreeGrafter"/>
</dbReference>
<evidence type="ECO:0000313" key="6">
    <source>
        <dbReference type="Proteomes" id="UP000005018"/>
    </source>
</evidence>
<dbReference type="InterPro" id="IPR012677">
    <property type="entry name" value="Nucleotide-bd_a/b_plait_sf"/>
</dbReference>
<dbReference type="GeneID" id="14539277"/>
<feature type="compositionally biased region" description="Low complexity" evidence="3">
    <location>
        <begin position="1"/>
        <end position="17"/>
    </location>
</feature>
<evidence type="ECO:0000256" key="2">
    <source>
        <dbReference type="PROSITE-ProRule" id="PRU00176"/>
    </source>
</evidence>
<dbReference type="OrthoDB" id="346839at2759"/>
<gene>
    <name evidence="5" type="ORF">CORT_0C03810</name>
</gene>
<evidence type="ECO:0000313" key="5">
    <source>
        <dbReference type="EMBL" id="CCG25756.1"/>
    </source>
</evidence>
<dbReference type="PANTHER" id="PTHR19965:SF35">
    <property type="entry name" value="RNA ANNEALING PROTEIN YRA1"/>
    <property type="match status" value="1"/>
</dbReference>